<accession>A0A848DHM0</accession>
<evidence type="ECO:0000313" key="2">
    <source>
        <dbReference type="Proteomes" id="UP000586918"/>
    </source>
</evidence>
<dbReference type="AlphaFoldDB" id="A0A848DHM0"/>
<proteinExistence type="predicted"/>
<dbReference type="EMBL" id="JAAXKZ010000030">
    <property type="protein sequence ID" value="NMH92049.1"/>
    <property type="molecule type" value="Genomic_DNA"/>
</dbReference>
<reference evidence="1 2" key="1">
    <citation type="submission" date="2020-04" db="EMBL/GenBank/DDBJ databases">
        <authorList>
            <person name="Klaysubun C."/>
            <person name="Duangmal K."/>
            <person name="Lipun K."/>
        </authorList>
    </citation>
    <scope>NUCLEOTIDE SEQUENCE [LARGE SCALE GENOMIC DNA]</scope>
    <source>
        <strain evidence="1 2">DSM 45300</strain>
    </source>
</reference>
<sequence>MVVGVEHPHSDAAALDVAFTDARRHRTPLVVIHARHGVGPFSEHVIGRDAEAQAETLPQLTEAMAPWRDRTHRHERGGLR</sequence>
<keyword evidence="2" id="KW-1185">Reference proteome</keyword>
<name>A0A848DHM0_9PSEU</name>
<dbReference type="InterPro" id="IPR014729">
    <property type="entry name" value="Rossmann-like_a/b/a_fold"/>
</dbReference>
<evidence type="ECO:0000313" key="1">
    <source>
        <dbReference type="EMBL" id="NMH92049.1"/>
    </source>
</evidence>
<comment type="caution">
    <text evidence="1">The sequence shown here is derived from an EMBL/GenBank/DDBJ whole genome shotgun (WGS) entry which is preliminary data.</text>
</comment>
<dbReference type="Proteomes" id="UP000586918">
    <property type="component" value="Unassembled WGS sequence"/>
</dbReference>
<gene>
    <name evidence="1" type="ORF">HF519_10805</name>
</gene>
<protein>
    <submittedName>
        <fullName evidence="1">Uncharacterized protein</fullName>
    </submittedName>
</protein>
<organism evidence="1 2">
    <name type="scientific">Pseudonocardia bannensis</name>
    <dbReference type="NCBI Taxonomy" id="630973"/>
    <lineage>
        <taxon>Bacteria</taxon>
        <taxon>Bacillati</taxon>
        <taxon>Actinomycetota</taxon>
        <taxon>Actinomycetes</taxon>
        <taxon>Pseudonocardiales</taxon>
        <taxon>Pseudonocardiaceae</taxon>
        <taxon>Pseudonocardia</taxon>
    </lineage>
</organism>
<dbReference type="Gene3D" id="3.40.50.620">
    <property type="entry name" value="HUPs"/>
    <property type="match status" value="1"/>
</dbReference>
<dbReference type="RefSeq" id="WP_169412723.1">
    <property type="nucleotide sequence ID" value="NZ_JAAXKZ010000030.1"/>
</dbReference>